<protein>
    <recommendedName>
        <fullName evidence="6">AP-3 complex subunit beta</fullName>
    </recommendedName>
</protein>
<dbReference type="InterPro" id="IPR029390">
    <property type="entry name" value="AP3B_C"/>
</dbReference>
<evidence type="ECO:0000256" key="6">
    <source>
        <dbReference type="PIRNR" id="PIRNR037096"/>
    </source>
</evidence>
<comment type="similarity">
    <text evidence="2 6">Belongs to the adaptor complexes large subunit family.</text>
</comment>
<dbReference type="AlphaFoldDB" id="A0A7S2SUN3"/>
<name>A0A7S2SUN3_9STRA</name>
<evidence type="ECO:0000256" key="1">
    <source>
        <dbReference type="ARBA" id="ARBA00004308"/>
    </source>
</evidence>
<dbReference type="SMART" id="SM01355">
    <property type="entry name" value="AP3B1_C"/>
    <property type="match status" value="1"/>
</dbReference>
<dbReference type="InterPro" id="IPR026739">
    <property type="entry name" value="AP_beta"/>
</dbReference>
<evidence type="ECO:0000256" key="7">
    <source>
        <dbReference type="SAM" id="MobiDB-lite"/>
    </source>
</evidence>
<evidence type="ECO:0000259" key="8">
    <source>
        <dbReference type="SMART" id="SM01355"/>
    </source>
</evidence>
<feature type="compositionally biased region" description="Acidic residues" evidence="7">
    <location>
        <begin position="299"/>
        <end position="311"/>
    </location>
</feature>
<keyword evidence="4 6" id="KW-0653">Protein transport</keyword>
<dbReference type="EMBL" id="HBHJ01031709">
    <property type="protein sequence ID" value="CAD9709989.1"/>
    <property type="molecule type" value="Transcribed_RNA"/>
</dbReference>
<dbReference type="Pfam" id="PF14796">
    <property type="entry name" value="AP3B1_C"/>
    <property type="match status" value="1"/>
</dbReference>
<evidence type="ECO:0000256" key="5">
    <source>
        <dbReference type="ARBA" id="ARBA00023136"/>
    </source>
</evidence>
<comment type="subcellular location">
    <subcellularLocation>
        <location evidence="1">Endomembrane system</location>
    </subcellularLocation>
</comment>
<dbReference type="PANTHER" id="PTHR11134">
    <property type="entry name" value="ADAPTOR COMPLEX SUBUNIT BETA FAMILY MEMBER"/>
    <property type="match status" value="1"/>
</dbReference>
<organism evidence="9">
    <name type="scientific">Rhizochromulina marina</name>
    <dbReference type="NCBI Taxonomy" id="1034831"/>
    <lineage>
        <taxon>Eukaryota</taxon>
        <taxon>Sar</taxon>
        <taxon>Stramenopiles</taxon>
        <taxon>Ochrophyta</taxon>
        <taxon>Dictyochophyceae</taxon>
        <taxon>Rhizochromulinales</taxon>
        <taxon>Rhizochromulina</taxon>
    </lineage>
</organism>
<feature type="compositionally biased region" description="Acidic residues" evidence="7">
    <location>
        <begin position="802"/>
        <end position="812"/>
    </location>
</feature>
<dbReference type="GO" id="GO:0030123">
    <property type="term" value="C:AP-3 adaptor complex"/>
    <property type="evidence" value="ECO:0007669"/>
    <property type="project" value="UniProtKB-UniRule"/>
</dbReference>
<dbReference type="GO" id="GO:0012505">
    <property type="term" value="C:endomembrane system"/>
    <property type="evidence" value="ECO:0007669"/>
    <property type="project" value="UniProtKB-SubCell"/>
</dbReference>
<dbReference type="InterPro" id="IPR011989">
    <property type="entry name" value="ARM-like"/>
</dbReference>
<reference evidence="9" key="1">
    <citation type="submission" date="2021-01" db="EMBL/GenBank/DDBJ databases">
        <authorList>
            <person name="Corre E."/>
            <person name="Pelletier E."/>
            <person name="Niang G."/>
            <person name="Scheremetjew M."/>
            <person name="Finn R."/>
            <person name="Kale V."/>
            <person name="Holt S."/>
            <person name="Cochrane G."/>
            <person name="Meng A."/>
            <person name="Brown T."/>
            <person name="Cohen L."/>
        </authorList>
    </citation>
    <scope>NUCLEOTIDE SEQUENCE</scope>
    <source>
        <strain evidence="9">CCMP1243</strain>
    </source>
</reference>
<keyword evidence="3 6" id="KW-0813">Transport</keyword>
<evidence type="ECO:0000256" key="3">
    <source>
        <dbReference type="ARBA" id="ARBA00022448"/>
    </source>
</evidence>
<dbReference type="InterPro" id="IPR002553">
    <property type="entry name" value="Clathrin/coatomer_adapt-like_N"/>
</dbReference>
<dbReference type="GO" id="GO:0016192">
    <property type="term" value="P:vesicle-mediated transport"/>
    <property type="evidence" value="ECO:0007669"/>
    <property type="project" value="InterPro"/>
</dbReference>
<dbReference type="SUPFAM" id="SSF48371">
    <property type="entry name" value="ARM repeat"/>
    <property type="match status" value="1"/>
</dbReference>
<feature type="compositionally biased region" description="Acidic residues" evidence="7">
    <location>
        <begin position="771"/>
        <end position="794"/>
    </location>
</feature>
<feature type="region of interest" description="Disordered" evidence="7">
    <location>
        <begin position="848"/>
        <end position="913"/>
    </location>
</feature>
<gene>
    <name evidence="9" type="ORF">RMAR1173_LOCUS20982</name>
</gene>
<feature type="region of interest" description="Disordered" evidence="7">
    <location>
        <begin position="729"/>
        <end position="834"/>
    </location>
</feature>
<evidence type="ECO:0000313" key="9">
    <source>
        <dbReference type="EMBL" id="CAD9709989.1"/>
    </source>
</evidence>
<dbReference type="Gene3D" id="1.25.10.10">
    <property type="entry name" value="Leucine-rich Repeat Variant"/>
    <property type="match status" value="1"/>
</dbReference>
<dbReference type="GO" id="GO:0006886">
    <property type="term" value="P:intracellular protein transport"/>
    <property type="evidence" value="ECO:0007669"/>
    <property type="project" value="InterPro"/>
</dbReference>
<feature type="domain" description="AP-3 complex subunit beta C-terminal" evidence="8">
    <location>
        <begin position="884"/>
        <end position="1008"/>
    </location>
</feature>
<evidence type="ECO:0000256" key="2">
    <source>
        <dbReference type="ARBA" id="ARBA00006613"/>
    </source>
</evidence>
<keyword evidence="5 6" id="KW-0472">Membrane</keyword>
<sequence length="1152" mass="123734">MATSIPMPSALPLPASMANMATIKGSAAAVTGEAHFLEETMNPARVREYLMASKEYEKAKGMKWLLAMMSKGSDASEFFSDVVKNVAVKGVEVKKMVYMYLVHYADANATCRELALLSINSFQKDLAASNQLVRAMALRVMSSIRVPEIIQIQLLAVKKCASDSSPYVRKCAANAIPKIFRLDREQREALEDLVEKLLSDSSCMVLGGAVAAFNEVCPDKWTILHRSFRKLCHLLADVDEWAQITILQVLTRYLRTQFGDPAPGMTEAARIRAQQRSQAGALAAPRKIKRRVVKKAFYSDEEDESQEEEVEVGGFGSPAQPEIGSVFTGGDQDTDGNLDPDHRLLLRSSLPLLKSRNSGVVLAVCTLHYYCGSQSSSTAASVGKALVRILRNAREIQFVVLKAIATMARERPQIFVPFLADFFVKATDPLFCAVLKLQVLTCLTVSSNVQQILRELQSYVRHSDKAFVCETLRAVGRVADAQPEVADRCMAGMIALLQCTASDVVQETAVIVVRQLIQQSAVPDPNLGPTLKLLTQMLLHEYEAIPEQIPACIGEDKAPVPMLPGTKSSILWLLSEYWTCSDSLQRVAPDVLRLVAKSFTEEEVEVKAQILNLAVKLSLGLFGEERTTVQTLANYVLELARYDLNHDLRDRSRFATAIMGLVPTSMDPSQVEHTALEALRTKAQQVMRSKKLPPLTLLGPVAVEGHSNLTIGSLSSIVGHEAKGYQTLPAWPAVPPDPSVRDASLPDAVDNGDAVYAPAGGKDHAGHGFYSDEDDSDESDSEDSDSEDSDESDSGDSGSGDSETDSDDEDTGESGSELSSDPEPAAGAPEMSLLGGAYGSATAAAPSLPPMAAPEGNLLDPFEPADQLAAPPPPGIAAPVADLPLDDLMSGLSLHSPPTTTPEEAARPGVPAPLAQSTGALAQVPQFSQPRTLLRRELGGGLLVTYEFARGLPVGGPTATGVRFSLENKGEDILRRIRLSCAKDTKMSSFQDVAVLEPRQSVSGSVVLEPPLGAQEVKFEVRSDKGVAKVAMPLPVEERVQPLQLTPDAFEAAAKTLTGFHMSKSVVSVRNLPGLPDKVVETANMCPVDAGWLHGTGGRWAGRLPKAGGGVDRILLAASQGSGDGEVSLTMHADDPMVTATLMDKFKKGLLE</sequence>
<dbReference type="InterPro" id="IPR016024">
    <property type="entry name" value="ARM-type_fold"/>
</dbReference>
<dbReference type="Pfam" id="PF01602">
    <property type="entry name" value="Adaptin_N"/>
    <property type="match status" value="1"/>
</dbReference>
<accession>A0A7S2SUN3</accession>
<dbReference type="PIRSF" id="PIRSF037096">
    <property type="entry name" value="AP3_complex_beta"/>
    <property type="match status" value="1"/>
</dbReference>
<evidence type="ECO:0000256" key="4">
    <source>
        <dbReference type="ARBA" id="ARBA00022927"/>
    </source>
</evidence>
<dbReference type="InterPro" id="IPR026740">
    <property type="entry name" value="AP3_beta"/>
</dbReference>
<proteinExistence type="inferred from homology"/>
<feature type="region of interest" description="Disordered" evidence="7">
    <location>
        <begin position="299"/>
        <end position="332"/>
    </location>
</feature>